<dbReference type="AlphaFoldDB" id="A0A317EYT0"/>
<proteinExistence type="predicted"/>
<evidence type="ECO:0000313" key="2">
    <source>
        <dbReference type="Proteomes" id="UP000245391"/>
    </source>
</evidence>
<protein>
    <submittedName>
        <fullName evidence="1">Uncharacterized protein</fullName>
    </submittedName>
</protein>
<organism evidence="1 2">
    <name type="scientific">Pedobacter paludis</name>
    <dbReference type="NCBI Taxonomy" id="2203212"/>
    <lineage>
        <taxon>Bacteria</taxon>
        <taxon>Pseudomonadati</taxon>
        <taxon>Bacteroidota</taxon>
        <taxon>Sphingobacteriia</taxon>
        <taxon>Sphingobacteriales</taxon>
        <taxon>Sphingobacteriaceae</taxon>
        <taxon>Pedobacter</taxon>
    </lineage>
</organism>
<accession>A0A317EYT0</accession>
<keyword evidence="2" id="KW-1185">Reference proteome</keyword>
<dbReference type="EMBL" id="QGNY01000005">
    <property type="protein sequence ID" value="PWS31123.1"/>
    <property type="molecule type" value="Genomic_DNA"/>
</dbReference>
<dbReference type="RefSeq" id="WP_109931069.1">
    <property type="nucleotide sequence ID" value="NZ_QGNY01000005.1"/>
</dbReference>
<gene>
    <name evidence="1" type="ORF">DF947_16170</name>
</gene>
<reference evidence="2" key="1">
    <citation type="submission" date="2018-05" db="EMBL/GenBank/DDBJ databases">
        <title>Pedobacter paludis sp. nov., isolated from wetland soil.</title>
        <authorList>
            <person name="Zhang Y."/>
        </authorList>
    </citation>
    <scope>NUCLEOTIDE SEQUENCE [LARGE SCALE GENOMIC DNA]</scope>
    <source>
        <strain evidence="2">R-8</strain>
    </source>
</reference>
<sequence length="99" mass="11573">MPKVWLRIMLLIISDLCVCQEKYIVEFFHTLGGMATDLSYMFFYEGKNTAMVNVRPANASSTEEESEAFRVYRVYRSFVRTNIWGKNHPQPLLEDKEGN</sequence>
<comment type="caution">
    <text evidence="1">The sequence shown here is derived from an EMBL/GenBank/DDBJ whole genome shotgun (WGS) entry which is preliminary data.</text>
</comment>
<evidence type="ECO:0000313" key="1">
    <source>
        <dbReference type="EMBL" id="PWS31123.1"/>
    </source>
</evidence>
<dbReference type="Proteomes" id="UP000245391">
    <property type="component" value="Unassembled WGS sequence"/>
</dbReference>
<name>A0A317EYT0_9SPHI</name>